<reference evidence="18" key="1">
    <citation type="submission" date="2016-10" db="EMBL/GenBank/DDBJ databases">
        <authorList>
            <person name="de Groot N.N."/>
        </authorList>
    </citation>
    <scope>NUCLEOTIDE SEQUENCE</scope>
</reference>
<protein>
    <recommendedName>
        <fullName evidence="5">UDP-N-acetylmuramate dehydrogenase</fullName>
        <ecNumber evidence="5">1.3.1.98</ecNumber>
    </recommendedName>
</protein>
<dbReference type="NCBIfam" id="TIGR00179">
    <property type="entry name" value="murB"/>
    <property type="match status" value="1"/>
</dbReference>
<keyword evidence="10" id="KW-0521">NADP</keyword>
<evidence type="ECO:0000256" key="6">
    <source>
        <dbReference type="ARBA" id="ARBA00022490"/>
    </source>
</evidence>
<dbReference type="UniPathway" id="UPA00219"/>
<dbReference type="PANTHER" id="PTHR21071">
    <property type="entry name" value="UDP-N-ACETYLENOLPYRUVOYLGLUCOSAMINE REDUCTASE"/>
    <property type="match status" value="1"/>
</dbReference>
<feature type="domain" description="UDP-N-acetylenolpyruvoylglucosamine reductase C-terminal" evidence="17">
    <location>
        <begin position="167"/>
        <end position="257"/>
    </location>
</feature>
<keyword evidence="9" id="KW-0274">FAD</keyword>
<sequence>MQTKIINFAKYSSIKVGSPIEVLIIEKDDTIPKDRVIIGGANNLLVSPNPPPLMMLSKDYDYIKLEDNRLTIGGATKSGRIFSFVKKNNISGFEFLSKLPGTLGGLVAMNAGLKDREIFNLIHSVKVDNEYISKDEIDYGYRYAKLNGVVTEVIFDITYGFDSDEVEILKSMRSNQPSNPSAGSAFKNPMGDYAGRLIDEIGLKGFRKGDMAWSDIHANFLVNLGDGSYEDAIYLINEAKSRVRDKFGIELQEEILILSL</sequence>
<dbReference type="GO" id="GO:0051301">
    <property type="term" value="P:cell division"/>
    <property type="evidence" value="ECO:0007669"/>
    <property type="project" value="UniProtKB-KW"/>
</dbReference>
<comment type="pathway">
    <text evidence="4">Cell wall biogenesis; peptidoglycan biosynthesis.</text>
</comment>
<organism evidence="18">
    <name type="scientific">hydrothermal vent metagenome</name>
    <dbReference type="NCBI Taxonomy" id="652676"/>
    <lineage>
        <taxon>unclassified sequences</taxon>
        <taxon>metagenomes</taxon>
        <taxon>ecological metagenomes</taxon>
    </lineage>
</organism>
<keyword evidence="6" id="KW-0963">Cytoplasm</keyword>
<dbReference type="InterPro" id="IPR036635">
    <property type="entry name" value="MurB_C_sf"/>
</dbReference>
<keyword evidence="14" id="KW-0131">Cell cycle</keyword>
<gene>
    <name evidence="18" type="ORF">MNB_SV-15-1516</name>
</gene>
<dbReference type="SUPFAM" id="SSF56194">
    <property type="entry name" value="Uridine diphospho-N-Acetylenolpyruvylglucosamine reductase, MurB, C-terminal domain"/>
    <property type="match status" value="1"/>
</dbReference>
<evidence type="ECO:0000256" key="2">
    <source>
        <dbReference type="ARBA" id="ARBA00003921"/>
    </source>
</evidence>
<evidence type="ECO:0000256" key="14">
    <source>
        <dbReference type="ARBA" id="ARBA00023306"/>
    </source>
</evidence>
<evidence type="ECO:0000256" key="5">
    <source>
        <dbReference type="ARBA" id="ARBA00012518"/>
    </source>
</evidence>
<dbReference type="HAMAP" id="MF_00037">
    <property type="entry name" value="MurB"/>
    <property type="match status" value="1"/>
</dbReference>
<dbReference type="GO" id="GO:0050660">
    <property type="term" value="F:flavin adenine dinucleotide binding"/>
    <property type="evidence" value="ECO:0007669"/>
    <property type="project" value="InterPro"/>
</dbReference>
<proteinExistence type="inferred from homology"/>
<dbReference type="GO" id="GO:0009252">
    <property type="term" value="P:peptidoglycan biosynthetic process"/>
    <property type="evidence" value="ECO:0007669"/>
    <property type="project" value="UniProtKB-UniPathway"/>
</dbReference>
<dbReference type="InterPro" id="IPR003170">
    <property type="entry name" value="MurB"/>
</dbReference>
<comment type="function">
    <text evidence="2">Cell wall formation.</text>
</comment>
<evidence type="ECO:0000259" key="17">
    <source>
        <dbReference type="Pfam" id="PF02873"/>
    </source>
</evidence>
<evidence type="ECO:0000256" key="15">
    <source>
        <dbReference type="ARBA" id="ARBA00023316"/>
    </source>
</evidence>
<keyword evidence="11" id="KW-0133">Cell shape</keyword>
<dbReference type="GO" id="GO:0005829">
    <property type="term" value="C:cytosol"/>
    <property type="evidence" value="ECO:0007669"/>
    <property type="project" value="TreeGrafter"/>
</dbReference>
<evidence type="ECO:0000256" key="1">
    <source>
        <dbReference type="ARBA" id="ARBA00001974"/>
    </source>
</evidence>
<evidence type="ECO:0000256" key="13">
    <source>
        <dbReference type="ARBA" id="ARBA00023002"/>
    </source>
</evidence>
<dbReference type="InterPro" id="IPR011601">
    <property type="entry name" value="MurB_C"/>
</dbReference>
<name>A0A1W1EHC4_9ZZZZ</name>
<evidence type="ECO:0000256" key="4">
    <source>
        <dbReference type="ARBA" id="ARBA00004752"/>
    </source>
</evidence>
<dbReference type="EC" id="1.3.1.98" evidence="5"/>
<dbReference type="GO" id="GO:0008762">
    <property type="term" value="F:UDP-N-acetylmuramate dehydrogenase activity"/>
    <property type="evidence" value="ECO:0007669"/>
    <property type="project" value="UniProtKB-EC"/>
</dbReference>
<dbReference type="Pfam" id="PF02873">
    <property type="entry name" value="MurB_C"/>
    <property type="match status" value="1"/>
</dbReference>
<evidence type="ECO:0000256" key="9">
    <source>
        <dbReference type="ARBA" id="ARBA00022827"/>
    </source>
</evidence>
<evidence type="ECO:0000256" key="8">
    <source>
        <dbReference type="ARBA" id="ARBA00022630"/>
    </source>
</evidence>
<evidence type="ECO:0000256" key="11">
    <source>
        <dbReference type="ARBA" id="ARBA00022960"/>
    </source>
</evidence>
<dbReference type="SUPFAM" id="SSF56176">
    <property type="entry name" value="FAD-binding/transporter-associated domain-like"/>
    <property type="match status" value="1"/>
</dbReference>
<evidence type="ECO:0000256" key="16">
    <source>
        <dbReference type="ARBA" id="ARBA00048914"/>
    </source>
</evidence>
<dbReference type="GO" id="GO:0008360">
    <property type="term" value="P:regulation of cell shape"/>
    <property type="evidence" value="ECO:0007669"/>
    <property type="project" value="UniProtKB-KW"/>
</dbReference>
<keyword evidence="13 18" id="KW-0560">Oxidoreductase</keyword>
<accession>A0A1W1EHC4</accession>
<keyword evidence="7" id="KW-0132">Cell division</keyword>
<evidence type="ECO:0000256" key="7">
    <source>
        <dbReference type="ARBA" id="ARBA00022618"/>
    </source>
</evidence>
<keyword evidence="12" id="KW-0573">Peptidoglycan synthesis</keyword>
<dbReference type="AlphaFoldDB" id="A0A1W1EHC4"/>
<keyword evidence="15" id="KW-0961">Cell wall biogenesis/degradation</keyword>
<keyword evidence="8" id="KW-0285">Flavoprotein</keyword>
<dbReference type="NCBIfam" id="NF010479">
    <property type="entry name" value="PRK13904.1"/>
    <property type="match status" value="1"/>
</dbReference>
<comment type="catalytic activity">
    <reaction evidence="16">
        <text>UDP-N-acetyl-alpha-D-muramate + NADP(+) = UDP-N-acetyl-3-O-(1-carboxyvinyl)-alpha-D-glucosamine + NADPH + H(+)</text>
        <dbReference type="Rhea" id="RHEA:12248"/>
        <dbReference type="ChEBI" id="CHEBI:15378"/>
        <dbReference type="ChEBI" id="CHEBI:57783"/>
        <dbReference type="ChEBI" id="CHEBI:58349"/>
        <dbReference type="ChEBI" id="CHEBI:68483"/>
        <dbReference type="ChEBI" id="CHEBI:70757"/>
        <dbReference type="EC" id="1.3.1.98"/>
    </reaction>
</comment>
<dbReference type="PANTHER" id="PTHR21071:SF4">
    <property type="entry name" value="UDP-N-ACETYLENOLPYRUVOYLGLUCOSAMINE REDUCTASE"/>
    <property type="match status" value="1"/>
</dbReference>
<dbReference type="InterPro" id="IPR016169">
    <property type="entry name" value="FAD-bd_PCMH_sub2"/>
</dbReference>
<dbReference type="GO" id="GO:0071555">
    <property type="term" value="P:cell wall organization"/>
    <property type="evidence" value="ECO:0007669"/>
    <property type="project" value="UniProtKB-KW"/>
</dbReference>
<evidence type="ECO:0000256" key="12">
    <source>
        <dbReference type="ARBA" id="ARBA00022984"/>
    </source>
</evidence>
<comment type="cofactor">
    <cofactor evidence="1">
        <name>FAD</name>
        <dbReference type="ChEBI" id="CHEBI:57692"/>
    </cofactor>
</comment>
<dbReference type="Gene3D" id="3.30.465.10">
    <property type="match status" value="1"/>
</dbReference>
<evidence type="ECO:0000256" key="3">
    <source>
        <dbReference type="ARBA" id="ARBA00004496"/>
    </source>
</evidence>
<dbReference type="EMBL" id="FRYL01000001">
    <property type="protein sequence ID" value="SHO80261.1"/>
    <property type="molecule type" value="Genomic_DNA"/>
</dbReference>
<comment type="subcellular location">
    <subcellularLocation>
        <location evidence="3">Cytoplasm</location>
    </subcellularLocation>
</comment>
<dbReference type="Gene3D" id="3.90.78.10">
    <property type="entry name" value="UDP-N-acetylenolpyruvoylglucosamine reductase, C-terminal domain"/>
    <property type="match status" value="1"/>
</dbReference>
<evidence type="ECO:0000313" key="18">
    <source>
        <dbReference type="EMBL" id="SHO80261.1"/>
    </source>
</evidence>
<dbReference type="InterPro" id="IPR036318">
    <property type="entry name" value="FAD-bd_PCMH-like_sf"/>
</dbReference>
<evidence type="ECO:0000256" key="10">
    <source>
        <dbReference type="ARBA" id="ARBA00022857"/>
    </source>
</evidence>